<dbReference type="Proteomes" id="UP000308267">
    <property type="component" value="Unassembled WGS sequence"/>
</dbReference>
<dbReference type="EMBL" id="SJOL01007141">
    <property type="protein sequence ID" value="TGZ63544.1"/>
    <property type="molecule type" value="Genomic_DNA"/>
</dbReference>
<evidence type="ECO:0000313" key="11">
    <source>
        <dbReference type="EMBL" id="TGZ63544.1"/>
    </source>
</evidence>
<comment type="subcellular location">
    <subcellularLocation>
        <location evidence="2">Membrane</location>
        <topology evidence="2">Multi-pass membrane protein</topology>
    </subcellularLocation>
</comment>
<evidence type="ECO:0000256" key="4">
    <source>
        <dbReference type="ARBA" id="ARBA00013039"/>
    </source>
</evidence>
<keyword evidence="8 9" id="KW-0472">Membrane</keyword>
<dbReference type="AlphaFoldDB" id="A0A4V3SE89"/>
<dbReference type="InterPro" id="IPR035952">
    <property type="entry name" value="Rhomboid-like_sf"/>
</dbReference>
<dbReference type="Pfam" id="PF01694">
    <property type="entry name" value="Rhomboid"/>
    <property type="match status" value="1"/>
</dbReference>
<feature type="transmembrane region" description="Helical" evidence="9">
    <location>
        <begin position="121"/>
        <end position="140"/>
    </location>
</feature>
<dbReference type="GO" id="GO:0006465">
    <property type="term" value="P:signal peptide processing"/>
    <property type="evidence" value="ECO:0007669"/>
    <property type="project" value="TreeGrafter"/>
</dbReference>
<feature type="transmembrane region" description="Helical" evidence="9">
    <location>
        <begin position="226"/>
        <end position="245"/>
    </location>
</feature>
<keyword evidence="6" id="KW-0378">Hydrolase</keyword>
<dbReference type="GO" id="GO:0004252">
    <property type="term" value="F:serine-type endopeptidase activity"/>
    <property type="evidence" value="ECO:0007669"/>
    <property type="project" value="InterPro"/>
</dbReference>
<evidence type="ECO:0000256" key="6">
    <source>
        <dbReference type="ARBA" id="ARBA00022801"/>
    </source>
</evidence>
<evidence type="ECO:0000256" key="8">
    <source>
        <dbReference type="ARBA" id="ARBA00023136"/>
    </source>
</evidence>
<evidence type="ECO:0000256" key="3">
    <source>
        <dbReference type="ARBA" id="ARBA00009045"/>
    </source>
</evidence>
<dbReference type="PANTHER" id="PTHR43731:SF14">
    <property type="entry name" value="PRESENILIN-ASSOCIATED RHOMBOID-LIKE PROTEIN, MITOCHONDRIAL"/>
    <property type="match status" value="1"/>
</dbReference>
<comment type="catalytic activity">
    <reaction evidence="1">
        <text>Cleaves type-1 transmembrane domains using a catalytic dyad composed of serine and histidine that are contributed by different transmembrane domains.</text>
        <dbReference type="EC" id="3.4.21.105"/>
    </reaction>
</comment>
<evidence type="ECO:0000313" key="12">
    <source>
        <dbReference type="Proteomes" id="UP000308267"/>
    </source>
</evidence>
<evidence type="ECO:0000256" key="1">
    <source>
        <dbReference type="ARBA" id="ARBA00000156"/>
    </source>
</evidence>
<reference evidence="11 12" key="1">
    <citation type="journal article" date="2019" name="BMC Genomics">
        <title>New insights from Opisthorchis felineus genome: update on genomics of the epidemiologically important liver flukes.</title>
        <authorList>
            <person name="Ershov N.I."/>
            <person name="Mordvinov V.A."/>
            <person name="Prokhortchouk E.B."/>
            <person name="Pakharukova M.Y."/>
            <person name="Gunbin K.V."/>
            <person name="Ustyantsev K."/>
            <person name="Genaev M.A."/>
            <person name="Blinov A.G."/>
            <person name="Mazur A."/>
            <person name="Boulygina E."/>
            <person name="Tsygankova S."/>
            <person name="Khrameeva E."/>
            <person name="Chekanov N."/>
            <person name="Fan G."/>
            <person name="Xiao A."/>
            <person name="Zhang H."/>
            <person name="Xu X."/>
            <person name="Yang H."/>
            <person name="Solovyev V."/>
            <person name="Lee S.M."/>
            <person name="Liu X."/>
            <person name="Afonnikov D.A."/>
            <person name="Skryabin K.G."/>
        </authorList>
    </citation>
    <scope>NUCLEOTIDE SEQUENCE [LARGE SCALE GENOMIC DNA]</scope>
    <source>
        <strain evidence="11">AK-0245</strain>
        <tissue evidence="11">Whole organism</tissue>
    </source>
</reference>
<accession>A0A4V3SE89</accession>
<evidence type="ECO:0000256" key="2">
    <source>
        <dbReference type="ARBA" id="ARBA00004141"/>
    </source>
</evidence>
<evidence type="ECO:0000256" key="5">
    <source>
        <dbReference type="ARBA" id="ARBA00022692"/>
    </source>
</evidence>
<feature type="domain" description="Peptidase S54 rhomboid" evidence="10">
    <location>
        <begin position="161"/>
        <end position="304"/>
    </location>
</feature>
<organism evidence="11 12">
    <name type="scientific">Opisthorchis felineus</name>
    <dbReference type="NCBI Taxonomy" id="147828"/>
    <lineage>
        <taxon>Eukaryota</taxon>
        <taxon>Metazoa</taxon>
        <taxon>Spiralia</taxon>
        <taxon>Lophotrochozoa</taxon>
        <taxon>Platyhelminthes</taxon>
        <taxon>Trematoda</taxon>
        <taxon>Digenea</taxon>
        <taxon>Opisthorchiida</taxon>
        <taxon>Opisthorchiata</taxon>
        <taxon>Opisthorchiidae</taxon>
        <taxon>Opisthorchis</taxon>
    </lineage>
</organism>
<dbReference type="Gene3D" id="1.20.1540.10">
    <property type="entry name" value="Rhomboid-like"/>
    <property type="match status" value="1"/>
</dbReference>
<keyword evidence="12" id="KW-1185">Reference proteome</keyword>
<evidence type="ECO:0000256" key="7">
    <source>
        <dbReference type="ARBA" id="ARBA00022989"/>
    </source>
</evidence>
<dbReference type="EC" id="3.4.21.105" evidence="4"/>
<dbReference type="STRING" id="147828.A0A4V3SE89"/>
<evidence type="ECO:0000256" key="9">
    <source>
        <dbReference type="SAM" id="Phobius"/>
    </source>
</evidence>
<keyword evidence="5 9" id="KW-0812">Transmembrane</keyword>
<feature type="transmembrane region" description="Helical" evidence="9">
    <location>
        <begin position="197"/>
        <end position="214"/>
    </location>
</feature>
<dbReference type="InterPro" id="IPR022764">
    <property type="entry name" value="Peptidase_S54_rhomboid_dom"/>
</dbReference>
<name>A0A4V3SE89_OPIFE</name>
<keyword evidence="7 9" id="KW-1133">Transmembrane helix</keyword>
<dbReference type="SUPFAM" id="SSF144091">
    <property type="entry name" value="Rhomboid-like"/>
    <property type="match status" value="1"/>
</dbReference>
<proteinExistence type="inferred from homology"/>
<dbReference type="OrthoDB" id="10260614at2759"/>
<dbReference type="GO" id="GO:0016020">
    <property type="term" value="C:membrane"/>
    <property type="evidence" value="ECO:0007669"/>
    <property type="project" value="UniProtKB-SubCell"/>
</dbReference>
<comment type="similarity">
    <text evidence="3">Belongs to the peptidase S54 family.</text>
</comment>
<evidence type="ECO:0000259" key="10">
    <source>
        <dbReference type="Pfam" id="PF01694"/>
    </source>
</evidence>
<comment type="caution">
    <text evidence="11">The sequence shown here is derived from an EMBL/GenBank/DDBJ whole genome shotgun (WGS) entry which is preliminary data.</text>
</comment>
<feature type="transmembrane region" description="Helical" evidence="9">
    <location>
        <begin position="57"/>
        <end position="77"/>
    </location>
</feature>
<sequence>MLLACFSRNGGLPKRLKNLCHFYSGNTSWARSKHRALQRFANVQGALPVSGKVIARCGLFTFVSVSALLFGSTVWSFEHWRVQSWRLKHGHDVSGDRLRFPMQVRKKLESLLGRPFQAKDVFWAIVACNLVVFVGHRSPLQSMFLRYFVNSPYGPTPALSMLLSVFSHHSPFHLAINMYVLHSFTPTLINILGPGDFIYLFVGGGIFASFLSIINKSIRRSVVPSLGSSGGVCAVLGAFCLLQPNAHLCVPFVVEVFPHSFQAQSAVWCLFFLELMGSIFLSARSPIDHAAHMGGLLFGMVYSIQSDVFGALRESGGNVGSVMLKYYSGGGMDAIWKRRNTLVSQWRKWRGE</sequence>
<feature type="transmembrane region" description="Helical" evidence="9">
    <location>
        <begin position="265"/>
        <end position="283"/>
    </location>
</feature>
<dbReference type="PANTHER" id="PTHR43731">
    <property type="entry name" value="RHOMBOID PROTEASE"/>
    <property type="match status" value="1"/>
</dbReference>
<protein>
    <recommendedName>
        <fullName evidence="4">rhomboid protease</fullName>
        <ecNumber evidence="4">3.4.21.105</ecNumber>
    </recommendedName>
</protein>
<dbReference type="InterPro" id="IPR050925">
    <property type="entry name" value="Rhomboid_protease_S54"/>
</dbReference>
<gene>
    <name evidence="11" type="ORF">CRM22_006876</name>
</gene>